<dbReference type="AlphaFoldDB" id="A0A9W6QJ36"/>
<name>A0A9W6QJ36_9PSEU</name>
<dbReference type="Proteomes" id="UP001165042">
    <property type="component" value="Unassembled WGS sequence"/>
</dbReference>
<dbReference type="EMBL" id="BSSD01000001">
    <property type="protein sequence ID" value="GLW89439.1"/>
    <property type="molecule type" value="Genomic_DNA"/>
</dbReference>
<organism evidence="1 2">
    <name type="scientific">Actinokineospora globicatena</name>
    <dbReference type="NCBI Taxonomy" id="103729"/>
    <lineage>
        <taxon>Bacteria</taxon>
        <taxon>Bacillati</taxon>
        <taxon>Actinomycetota</taxon>
        <taxon>Actinomycetes</taxon>
        <taxon>Pseudonocardiales</taxon>
        <taxon>Pseudonocardiaceae</taxon>
        <taxon>Actinokineospora</taxon>
    </lineage>
</organism>
<evidence type="ECO:0000313" key="2">
    <source>
        <dbReference type="Proteomes" id="UP001165042"/>
    </source>
</evidence>
<keyword evidence="2" id="KW-1185">Reference proteome</keyword>
<comment type="caution">
    <text evidence="1">The sequence shown here is derived from an EMBL/GenBank/DDBJ whole genome shotgun (WGS) entry which is preliminary data.</text>
</comment>
<gene>
    <name evidence="1" type="ORF">Aglo03_02550</name>
</gene>
<sequence>MTLVNRAGTLCYFSGMRAASRYRGFARVFTAFALMLVVSLFGSTTAANAEVSGRGCECASPSIDRYQQWLASGEGTTVPATGSLLVRDGRQGYTAKVSFLNAEWHVVVLWLANKFEAQANLSRSSGFWLTYSATDDLYVQLRPASQWSGGDKWLTLIPSTGGKVVRKFFSFAPDKWTWLPELGKPGHTFASALSEARGFVFVGKTANKITFTGLTINGYQPPCV</sequence>
<accession>A0A9W6QJ36</accession>
<protein>
    <submittedName>
        <fullName evidence="1">Uncharacterized protein</fullName>
    </submittedName>
</protein>
<evidence type="ECO:0000313" key="1">
    <source>
        <dbReference type="EMBL" id="GLW89439.1"/>
    </source>
</evidence>
<reference evidence="1" key="1">
    <citation type="submission" date="2023-02" db="EMBL/GenBank/DDBJ databases">
        <title>Actinokineospora globicatena NBRC 15670.</title>
        <authorList>
            <person name="Ichikawa N."/>
            <person name="Sato H."/>
            <person name="Tonouchi N."/>
        </authorList>
    </citation>
    <scope>NUCLEOTIDE SEQUENCE</scope>
    <source>
        <strain evidence="1">NBRC 15670</strain>
    </source>
</reference>
<proteinExistence type="predicted"/>